<dbReference type="InterPro" id="IPR053222">
    <property type="entry name" value="Zygotic_Embryogenesis-Asso"/>
</dbReference>
<feature type="domain" description="F-box" evidence="1">
    <location>
        <begin position="3"/>
        <end position="41"/>
    </location>
</feature>
<evidence type="ECO:0000259" key="1">
    <source>
        <dbReference type="Pfam" id="PF00646"/>
    </source>
</evidence>
<dbReference type="InterPro" id="IPR001810">
    <property type="entry name" value="F-box_dom"/>
</dbReference>
<dbReference type="Proteomes" id="UP000095282">
    <property type="component" value="Unplaced"/>
</dbReference>
<evidence type="ECO:0000313" key="2">
    <source>
        <dbReference type="Proteomes" id="UP000095282"/>
    </source>
</evidence>
<reference evidence="3" key="1">
    <citation type="submission" date="2016-11" db="UniProtKB">
        <authorList>
            <consortium name="WormBaseParasite"/>
        </authorList>
    </citation>
    <scope>IDENTIFICATION</scope>
</reference>
<dbReference type="PANTHER" id="PTHR22899:SF0">
    <property type="entry name" value="F-BOX ASSOCIATED DOMAIN-CONTAINING PROTEIN-RELATED"/>
    <property type="match status" value="1"/>
</dbReference>
<name>A0A1I7TNX1_9PELO</name>
<dbReference type="AlphaFoldDB" id="A0A1I7TNX1"/>
<keyword evidence="2" id="KW-1185">Reference proteome</keyword>
<accession>A0A1I7TNX1</accession>
<protein>
    <submittedName>
        <fullName evidence="3">F-box domain-containing protein</fullName>
    </submittedName>
</protein>
<proteinExistence type="predicted"/>
<dbReference type="WBParaSite" id="Csp11.Scaffold629.g10310.t1">
    <property type="protein sequence ID" value="Csp11.Scaffold629.g10310.t1"/>
    <property type="gene ID" value="Csp11.Scaffold629.g10310"/>
</dbReference>
<dbReference type="Pfam" id="PF00646">
    <property type="entry name" value="F-box"/>
    <property type="match status" value="1"/>
</dbReference>
<organism evidence="2 3">
    <name type="scientific">Caenorhabditis tropicalis</name>
    <dbReference type="NCBI Taxonomy" id="1561998"/>
    <lineage>
        <taxon>Eukaryota</taxon>
        <taxon>Metazoa</taxon>
        <taxon>Ecdysozoa</taxon>
        <taxon>Nematoda</taxon>
        <taxon>Chromadorea</taxon>
        <taxon>Rhabditida</taxon>
        <taxon>Rhabditina</taxon>
        <taxon>Rhabditomorpha</taxon>
        <taxon>Rhabditoidea</taxon>
        <taxon>Rhabditidae</taxon>
        <taxon>Peloderinae</taxon>
        <taxon>Caenorhabditis</taxon>
    </lineage>
</organism>
<evidence type="ECO:0000313" key="3">
    <source>
        <dbReference type="WBParaSite" id="Csp11.Scaffold629.g10310.t1"/>
    </source>
</evidence>
<dbReference type="PANTHER" id="PTHR22899">
    <property type="entry name" value="CYCLIN-RELATED F-BOX FAMILY"/>
    <property type="match status" value="1"/>
</dbReference>
<sequence>MHLLQIPVLALKEVFKMMNHKEIVVTSFTSKRAASIMQLCSIRTSSHIIFSPAEHFCHCKIGKIEFKLCECCFLPRTLSYHLQKCNLYDQQFDESTIRSFIERIVQIYHKPKVTLCFKDRIRDVFAVHLIRILNNGPLRNVEYDTTVSSEECYKRVFNEAATLESLIIKGKLTRYFRCSLSVPLNLNYLKISGSCDWIKLEDFMNCKEVLIVPNYPIEQMTLERAENLNLFFKKLKLFECKIEKFTFRATFGSSTFLKVVDGLSDVHGFEPVEFTRNGKKKSTITWTNDYFGEIIMITTTD</sequence>